<protein>
    <submittedName>
        <fullName evidence="3">Putative membrane protein</fullName>
    </submittedName>
</protein>
<dbReference type="PATRIC" id="fig|909613.9.peg.143"/>
<comment type="caution">
    <text evidence="3">The sequence shown here is derived from an EMBL/GenBank/DDBJ whole genome shotgun (WGS) entry which is preliminary data.</text>
</comment>
<organism evidence="3 4">
    <name type="scientific">Actinokineospora spheciospongiae</name>
    <dbReference type="NCBI Taxonomy" id="909613"/>
    <lineage>
        <taxon>Bacteria</taxon>
        <taxon>Bacillati</taxon>
        <taxon>Actinomycetota</taxon>
        <taxon>Actinomycetes</taxon>
        <taxon>Pseudonocardiales</taxon>
        <taxon>Pseudonocardiaceae</taxon>
        <taxon>Actinokineospora</taxon>
    </lineage>
</organism>
<dbReference type="OrthoDB" id="3214303at2"/>
<gene>
    <name evidence="3" type="ORF">UO65_0137</name>
</gene>
<name>W7IUC0_9PSEU</name>
<dbReference type="CDD" id="cd11614">
    <property type="entry name" value="SAF_CpaB_FlgA_like"/>
    <property type="match status" value="1"/>
</dbReference>
<keyword evidence="2" id="KW-1133">Transmembrane helix</keyword>
<accession>W7IUC0</accession>
<keyword evidence="2" id="KW-0472">Membrane</keyword>
<keyword evidence="2" id="KW-0812">Transmembrane</keyword>
<reference evidence="3 4" key="1">
    <citation type="journal article" date="2014" name="Genome Announc.">
        <title>Draft Genome Sequence of the Antitrypanosomally Active Sponge-Associated Bacterium Actinokineospora sp. Strain EG49.</title>
        <authorList>
            <person name="Harjes J."/>
            <person name="Ryu T."/>
            <person name="Abdelmohsen U.R."/>
            <person name="Moitinho-Silva L."/>
            <person name="Horn H."/>
            <person name="Ravasi T."/>
            <person name="Hentschel U."/>
        </authorList>
    </citation>
    <scope>NUCLEOTIDE SEQUENCE [LARGE SCALE GENOMIC DNA]</scope>
    <source>
        <strain evidence="3 4">EG49</strain>
    </source>
</reference>
<dbReference type="AlphaFoldDB" id="W7IUC0"/>
<proteinExistence type="predicted"/>
<evidence type="ECO:0000313" key="3">
    <source>
        <dbReference type="EMBL" id="EWC64530.1"/>
    </source>
</evidence>
<feature type="transmembrane region" description="Helical" evidence="2">
    <location>
        <begin position="43"/>
        <end position="65"/>
    </location>
</feature>
<evidence type="ECO:0000256" key="1">
    <source>
        <dbReference type="SAM" id="MobiDB-lite"/>
    </source>
</evidence>
<evidence type="ECO:0000313" key="4">
    <source>
        <dbReference type="Proteomes" id="UP000019277"/>
    </source>
</evidence>
<dbReference type="Proteomes" id="UP000019277">
    <property type="component" value="Unassembled WGS sequence"/>
</dbReference>
<feature type="region of interest" description="Disordered" evidence="1">
    <location>
        <begin position="1"/>
        <end position="33"/>
    </location>
</feature>
<sequence>MSTNTTIRPGTDRPASTAAGPWVGDNKKTPSSRLRATGRRRSVPYLLLGVLLVLACVGGFVLISLHSDDREPVLALARGVPVGHVLAAQDLRQVNVAVDPGVAVVGADQAAVVIGRPMATSLSAGALLTPDAVGAAAAPAGGQAIAALALKPGQVPTEVGPGARVSVVAVSGQPGTASSPPDENATVWPAVVTSVTFPANEQTAVVSVQLTEAAARQIAAVPAGQVSIVMLSAGGGR</sequence>
<dbReference type="STRING" id="909613.UO65_0137"/>
<evidence type="ECO:0000256" key="2">
    <source>
        <dbReference type="SAM" id="Phobius"/>
    </source>
</evidence>
<keyword evidence="4" id="KW-1185">Reference proteome</keyword>
<dbReference type="RefSeq" id="WP_035277681.1">
    <property type="nucleotide sequence ID" value="NZ_AYXG01000004.1"/>
</dbReference>
<dbReference type="EMBL" id="AYXG01000004">
    <property type="protein sequence ID" value="EWC64530.1"/>
    <property type="molecule type" value="Genomic_DNA"/>
</dbReference>
<dbReference type="eggNOG" id="COG1261">
    <property type="taxonomic scope" value="Bacteria"/>
</dbReference>